<keyword evidence="1" id="KW-1185">Reference proteome</keyword>
<dbReference type="InterPro" id="IPR036322">
    <property type="entry name" value="WD40_repeat_dom_sf"/>
</dbReference>
<evidence type="ECO:0000313" key="2">
    <source>
        <dbReference type="RefSeq" id="XP_018322896.1"/>
    </source>
</evidence>
<dbReference type="Pfam" id="PF00400">
    <property type="entry name" value="WD40"/>
    <property type="match status" value="2"/>
</dbReference>
<proteinExistence type="predicted"/>
<dbReference type="GO" id="GO:0007020">
    <property type="term" value="P:microtubule nucleation"/>
    <property type="evidence" value="ECO:0007669"/>
    <property type="project" value="TreeGrafter"/>
</dbReference>
<dbReference type="GO" id="GO:0005813">
    <property type="term" value="C:centrosome"/>
    <property type="evidence" value="ECO:0007669"/>
    <property type="project" value="TreeGrafter"/>
</dbReference>
<dbReference type="GO" id="GO:0043015">
    <property type="term" value="F:gamma-tubulin binding"/>
    <property type="evidence" value="ECO:0007669"/>
    <property type="project" value="TreeGrafter"/>
</dbReference>
<dbReference type="GO" id="GO:0005737">
    <property type="term" value="C:cytoplasm"/>
    <property type="evidence" value="ECO:0007669"/>
    <property type="project" value="TreeGrafter"/>
</dbReference>
<dbReference type="SUPFAM" id="SSF50978">
    <property type="entry name" value="WD40 repeat-like"/>
    <property type="match status" value="1"/>
</dbReference>
<dbReference type="GO" id="GO:0000922">
    <property type="term" value="C:spindle pole"/>
    <property type="evidence" value="ECO:0007669"/>
    <property type="project" value="TreeGrafter"/>
</dbReference>
<dbReference type="InterPro" id="IPR052818">
    <property type="entry name" value="NEDD1_Spindle_Assembly"/>
</dbReference>
<gene>
    <name evidence="2" type="primary">LOC108735435</name>
</gene>
<organism evidence="1 2">
    <name type="scientific">Agrilus planipennis</name>
    <name type="common">Emerald ash borer</name>
    <name type="synonym">Agrilus marcopoli</name>
    <dbReference type="NCBI Taxonomy" id="224129"/>
    <lineage>
        <taxon>Eukaryota</taxon>
        <taxon>Metazoa</taxon>
        <taxon>Ecdysozoa</taxon>
        <taxon>Arthropoda</taxon>
        <taxon>Hexapoda</taxon>
        <taxon>Insecta</taxon>
        <taxon>Pterygota</taxon>
        <taxon>Neoptera</taxon>
        <taxon>Endopterygota</taxon>
        <taxon>Coleoptera</taxon>
        <taxon>Polyphaga</taxon>
        <taxon>Elateriformia</taxon>
        <taxon>Buprestoidea</taxon>
        <taxon>Buprestidae</taxon>
        <taxon>Agrilinae</taxon>
        <taxon>Agrilus</taxon>
    </lineage>
</organism>
<dbReference type="KEGG" id="apln:108735435"/>
<dbReference type="OrthoDB" id="1602884at2759"/>
<reference evidence="2" key="1">
    <citation type="submission" date="2025-08" db="UniProtKB">
        <authorList>
            <consortium name="RefSeq"/>
        </authorList>
    </citation>
    <scope>IDENTIFICATION</scope>
    <source>
        <tissue evidence="2">Entire body</tissue>
    </source>
</reference>
<dbReference type="FunCoup" id="A0A1W4WG15">
    <property type="interactions" value="24"/>
</dbReference>
<dbReference type="InterPro" id="IPR001680">
    <property type="entry name" value="WD40_rpt"/>
</dbReference>
<dbReference type="GO" id="GO:0005814">
    <property type="term" value="C:centriole"/>
    <property type="evidence" value="ECO:0007669"/>
    <property type="project" value="TreeGrafter"/>
</dbReference>
<dbReference type="InterPro" id="IPR015943">
    <property type="entry name" value="WD40/YVTN_repeat-like_dom_sf"/>
</dbReference>
<dbReference type="InParanoid" id="A0A1W4WG15"/>
<dbReference type="GeneID" id="108735435"/>
<dbReference type="AlphaFoldDB" id="A0A1W4WG15"/>
<sequence>MLLASCGADAKFHDWPSGKFYGHYQPENSNKIKCVSWSKDGDTVVLVQTMGFGTAVVVSPAPLLQVLDNIQMSRVEAAAFSRVENHEVTLGLDNGGILVYDIKQRTINRVLKTIPACVEFLDYSVNDLYLAAGCSSGQIVLYNNKRRICASYCVPNSYDLSAMSCHPCVEEYLAGASCSGHLAVWDVPTGNSLFTTKSHNGGIMDIAFSKTEDMICTVGLDKKFCIYSLNSGERTALVNLEDQLSSVDFAPNGEQIVVASIDGKILGYDIRNMNTPNRTLIPHTSIYKIKFQQRDTSPRNIPEVEDIQSEKCSSLNVNTFFKDRRSFESISEDSRDGNAYNLDEAVSGGGDAIIKEPVIAINSKPEIKIQIPSVILDRKVADEEISENSCSNTSSTSDDYSFLNNLITQLINHCIENVVETMNNEFMQMKMQLTKEIIYLENRIDEKFKEIVYAAESVSTIHDQEPKPQNTDDYPLEISVRYKKDFLTHLKEASNN</sequence>
<dbReference type="GO" id="GO:0036064">
    <property type="term" value="C:ciliary basal body"/>
    <property type="evidence" value="ECO:0007669"/>
    <property type="project" value="TreeGrafter"/>
</dbReference>
<dbReference type="RefSeq" id="XP_018322896.1">
    <property type="nucleotide sequence ID" value="XM_018467394.1"/>
</dbReference>
<dbReference type="GO" id="GO:0000278">
    <property type="term" value="P:mitotic cell cycle"/>
    <property type="evidence" value="ECO:0007669"/>
    <property type="project" value="TreeGrafter"/>
</dbReference>
<dbReference type="SMART" id="SM00320">
    <property type="entry name" value="WD40"/>
    <property type="match status" value="4"/>
</dbReference>
<dbReference type="STRING" id="224129.A0A1W4WG15"/>
<dbReference type="PANTHER" id="PTHR44414">
    <property type="entry name" value="PROTEIN NEDD1"/>
    <property type="match status" value="1"/>
</dbReference>
<dbReference type="PANTHER" id="PTHR44414:SF1">
    <property type="entry name" value="PROTEIN NEDD1"/>
    <property type="match status" value="1"/>
</dbReference>
<protein>
    <submittedName>
        <fullName evidence="2">Protein NEDD1-like</fullName>
    </submittedName>
</protein>
<dbReference type="Gene3D" id="2.130.10.10">
    <property type="entry name" value="YVTN repeat-like/Quinoprotein amine dehydrogenase"/>
    <property type="match status" value="2"/>
</dbReference>
<accession>A0A1W4WG15</accession>
<dbReference type="Proteomes" id="UP000192223">
    <property type="component" value="Unplaced"/>
</dbReference>
<evidence type="ECO:0000313" key="1">
    <source>
        <dbReference type="Proteomes" id="UP000192223"/>
    </source>
</evidence>
<name>A0A1W4WG15_AGRPL</name>